<sequence length="699" mass="74650">MFLDWADRYPDLADEDFPPLGPPTKQLDKRPLDAFRIASGSRASHGSNDSPYRSGTPVLPPGLPLPHGHPAAPFAQDFSPSTSTRSSPKHGHVALRSGFSTPVQNLKELHIPSKPTPTLDTQASPALPSVPARTRAPAEISSGSPKPKAAGNDRAQSDTLTTEKDKTQGLSPEKATSPTAKNGKQARSSDGIPMPIKLNLSMPTSGDISPIRTAIPNHNVTSVPQLSSVGSRPNTPVTGISRASDSPVPRQTRVLRVVDTPKSETPPALNSAPSTTPAKHLSRQPSISTNSRPDTPNNVDSEYDLHTSASVSRASSPPPSRVGSAPIRTITKSQLKKERKLKAKHAEIKKEETLLTSVVQEEPVQAPIIGRKRKTKKAPAQTNEQPPSASAKSETTDNAPQVAKSSKTKAQNKPEVPAQVKESDKPAHETNSQEQAKQSQATDKSEASEPWRSNNTTGQLMADSEASGIPVKDLFLERTSPLPVILAQVHKSGDLDLNTHPLFNPPNLNQRSDLKCTADDYDILKRPIELAEEHRTKLLQGESVQINEDTDLLKYRCLITPTGCVLRHLSEEEENRYLELEKSLAAAWESLQEYPALTVTEPDATNRGGGLDALFATPEKFNIRWIDGAPENGLLSGSAKLCSMPSPPPGGANGFSSGSSVSETPDAVRASNAAASGPRSSTAPKSTTSASHLASALKN</sequence>
<feature type="region of interest" description="Disordered" evidence="1">
    <location>
        <begin position="639"/>
        <end position="699"/>
    </location>
</feature>
<feature type="compositionally biased region" description="Polar residues" evidence="1">
    <location>
        <begin position="654"/>
        <end position="663"/>
    </location>
</feature>
<feature type="compositionally biased region" description="Low complexity" evidence="1">
    <location>
        <begin position="308"/>
        <end position="326"/>
    </location>
</feature>
<feature type="region of interest" description="Disordered" evidence="1">
    <location>
        <begin position="1"/>
        <end position="344"/>
    </location>
</feature>
<organism evidence="2 3">
    <name type="scientific">Emergomyces africanus</name>
    <dbReference type="NCBI Taxonomy" id="1955775"/>
    <lineage>
        <taxon>Eukaryota</taxon>
        <taxon>Fungi</taxon>
        <taxon>Dikarya</taxon>
        <taxon>Ascomycota</taxon>
        <taxon>Pezizomycotina</taxon>
        <taxon>Eurotiomycetes</taxon>
        <taxon>Eurotiomycetidae</taxon>
        <taxon>Onygenales</taxon>
        <taxon>Ajellomycetaceae</taxon>
        <taxon>Emergomyces</taxon>
    </lineage>
</organism>
<feature type="compositionally biased region" description="Polar residues" evidence="1">
    <location>
        <begin position="429"/>
        <end position="442"/>
    </location>
</feature>
<dbReference type="EMBL" id="LGUA01000209">
    <property type="protein sequence ID" value="OAX83150.1"/>
    <property type="molecule type" value="Genomic_DNA"/>
</dbReference>
<dbReference type="Proteomes" id="UP000091918">
    <property type="component" value="Unassembled WGS sequence"/>
</dbReference>
<feature type="region of interest" description="Disordered" evidence="1">
    <location>
        <begin position="366"/>
        <end position="464"/>
    </location>
</feature>
<keyword evidence="3" id="KW-1185">Reference proteome</keyword>
<feature type="compositionally biased region" description="Polar residues" evidence="1">
    <location>
        <begin position="216"/>
        <end position="244"/>
    </location>
</feature>
<comment type="caution">
    <text evidence="2">The sequence shown here is derived from an EMBL/GenBank/DDBJ whole genome shotgun (WGS) entry which is preliminary data.</text>
</comment>
<proteinExistence type="predicted"/>
<feature type="compositionally biased region" description="Polar residues" evidence="1">
    <location>
        <begin position="168"/>
        <end position="188"/>
    </location>
</feature>
<accession>A0A1B7P2A8</accession>
<evidence type="ECO:0000256" key="1">
    <source>
        <dbReference type="SAM" id="MobiDB-lite"/>
    </source>
</evidence>
<evidence type="ECO:0000313" key="3">
    <source>
        <dbReference type="Proteomes" id="UP000091918"/>
    </source>
</evidence>
<feature type="compositionally biased region" description="Polar residues" evidence="1">
    <location>
        <begin position="41"/>
        <end position="53"/>
    </location>
</feature>
<gene>
    <name evidence="2" type="ORF">ACJ72_02492</name>
</gene>
<dbReference type="AlphaFoldDB" id="A0A1B7P2A8"/>
<name>A0A1B7P2A8_9EURO</name>
<feature type="compositionally biased region" description="Low complexity" evidence="1">
    <location>
        <begin position="680"/>
        <end position="699"/>
    </location>
</feature>
<dbReference type="STRING" id="1658172.A0A1B7P2A8"/>
<dbReference type="OrthoDB" id="1923159at2759"/>
<reference evidence="2 3" key="1">
    <citation type="submission" date="2015-07" db="EMBL/GenBank/DDBJ databases">
        <title>Emmonsia species relationships and genome sequence.</title>
        <authorList>
            <person name="Cuomo C.A."/>
            <person name="Schwartz I.S."/>
            <person name="Kenyon C."/>
            <person name="de Hoog G.S."/>
            <person name="Govender N.P."/>
            <person name="Botha A."/>
            <person name="Moreno L."/>
            <person name="de Vries M."/>
            <person name="Munoz J.F."/>
            <person name="Stielow J.B."/>
        </authorList>
    </citation>
    <scope>NUCLEOTIDE SEQUENCE [LARGE SCALE GENOMIC DNA]</scope>
    <source>
        <strain evidence="2 3">CBS 136260</strain>
    </source>
</reference>
<protein>
    <submittedName>
        <fullName evidence="2">Uncharacterized protein</fullName>
    </submittedName>
</protein>
<feature type="compositionally biased region" description="Polar residues" evidence="1">
    <location>
        <begin position="380"/>
        <end position="411"/>
    </location>
</feature>
<evidence type="ECO:0000313" key="2">
    <source>
        <dbReference type="EMBL" id="OAX83150.1"/>
    </source>
</evidence>
<feature type="compositionally biased region" description="Polar residues" evidence="1">
    <location>
        <begin position="271"/>
        <end position="300"/>
    </location>
</feature>
<feature type="compositionally biased region" description="Basic and acidic residues" evidence="1">
    <location>
        <begin position="1"/>
        <end position="11"/>
    </location>
</feature>